<feature type="transmembrane region" description="Helical" evidence="2">
    <location>
        <begin position="20"/>
        <end position="40"/>
    </location>
</feature>
<evidence type="ECO:0000256" key="1">
    <source>
        <dbReference type="SAM" id="MobiDB-lite"/>
    </source>
</evidence>
<dbReference type="RefSeq" id="WP_166317826.1">
    <property type="nucleotide sequence ID" value="NZ_WOTH01000038.1"/>
</dbReference>
<evidence type="ECO:0000256" key="2">
    <source>
        <dbReference type="SAM" id="Phobius"/>
    </source>
</evidence>
<dbReference type="EMBL" id="WOTH01000038">
    <property type="protein sequence ID" value="NHO54922.1"/>
    <property type="molecule type" value="Genomic_DNA"/>
</dbReference>
<keyword evidence="2" id="KW-0812">Transmembrane</keyword>
<keyword evidence="2" id="KW-1133">Transmembrane helix</keyword>
<feature type="compositionally biased region" description="Basic and acidic residues" evidence="1">
    <location>
        <begin position="92"/>
        <end position="102"/>
    </location>
</feature>
<dbReference type="AlphaFoldDB" id="A0A967EI64"/>
<comment type="caution">
    <text evidence="3">The sequence shown here is derived from an EMBL/GenBank/DDBJ whole genome shotgun (WGS) entry which is preliminary data.</text>
</comment>
<protein>
    <submittedName>
        <fullName evidence="3">Uncharacterized protein</fullName>
    </submittedName>
</protein>
<keyword evidence="2" id="KW-0472">Membrane</keyword>
<dbReference type="Proteomes" id="UP000597459">
    <property type="component" value="Unassembled WGS sequence"/>
</dbReference>
<sequence>MDVTSAITFILQLIPSSELATATAIVSFIIASCALAVRFWKPPTSTSRWAGFYRIVSALAQARGWNANTFPVDRKPSEGQDSSPAPPASDAKGSDIKETHGS</sequence>
<evidence type="ECO:0000313" key="4">
    <source>
        <dbReference type="Proteomes" id="UP000597459"/>
    </source>
</evidence>
<keyword evidence="4" id="KW-1185">Reference proteome</keyword>
<name>A0A967EI64_9PROT</name>
<accession>A0A967EI64</accession>
<proteinExistence type="predicted"/>
<feature type="region of interest" description="Disordered" evidence="1">
    <location>
        <begin position="69"/>
        <end position="102"/>
    </location>
</feature>
<gene>
    <name evidence="3" type="ORF">GOB87_13365</name>
</gene>
<organism evidence="3 4">
    <name type="scientific">Acetobacter estunensis</name>
    <dbReference type="NCBI Taxonomy" id="104097"/>
    <lineage>
        <taxon>Bacteria</taxon>
        <taxon>Pseudomonadati</taxon>
        <taxon>Pseudomonadota</taxon>
        <taxon>Alphaproteobacteria</taxon>
        <taxon>Acetobacterales</taxon>
        <taxon>Acetobacteraceae</taxon>
        <taxon>Acetobacter</taxon>
    </lineage>
</organism>
<reference evidence="3" key="1">
    <citation type="submission" date="2019-11" db="EMBL/GenBank/DDBJ databases">
        <title>Description of new Acetobacter species.</title>
        <authorList>
            <person name="Cleenwerck I."/>
            <person name="Sombolestani A.S."/>
        </authorList>
    </citation>
    <scope>NUCLEOTIDE SEQUENCE</scope>
    <source>
        <strain evidence="3">LMG 1626</strain>
    </source>
</reference>
<evidence type="ECO:0000313" key="3">
    <source>
        <dbReference type="EMBL" id="NHO54922.1"/>
    </source>
</evidence>